<dbReference type="PANTHER" id="PTHR23272:SF178">
    <property type="entry name" value="OS01G0698300 PROTEIN"/>
    <property type="match status" value="1"/>
</dbReference>
<dbReference type="PANTHER" id="PTHR23272">
    <property type="entry name" value="BED FINGER-RELATED"/>
    <property type="match status" value="1"/>
</dbReference>
<gene>
    <name evidence="2" type="ORF">CKAN_01319600</name>
</gene>
<dbReference type="EMBL" id="QPKB01000005">
    <property type="protein sequence ID" value="RWR84386.1"/>
    <property type="molecule type" value="Genomic_DNA"/>
</dbReference>
<accession>A0A3S4P1B0</accession>
<dbReference type="Pfam" id="PF05699">
    <property type="entry name" value="Dimer_Tnp_hAT"/>
    <property type="match status" value="1"/>
</dbReference>
<proteinExistence type="predicted"/>
<evidence type="ECO:0000313" key="2">
    <source>
        <dbReference type="EMBL" id="RWR84386.1"/>
    </source>
</evidence>
<evidence type="ECO:0000259" key="1">
    <source>
        <dbReference type="Pfam" id="PF05699"/>
    </source>
</evidence>
<comment type="caution">
    <text evidence="2">The sequence shown here is derived from an EMBL/GenBank/DDBJ whole genome shotgun (WGS) entry which is preliminary data.</text>
</comment>
<dbReference type="InterPro" id="IPR008906">
    <property type="entry name" value="HATC_C_dom"/>
</dbReference>
<dbReference type="Proteomes" id="UP000283530">
    <property type="component" value="Unassembled WGS sequence"/>
</dbReference>
<reference evidence="2 3" key="1">
    <citation type="journal article" date="2019" name="Nat. Plants">
        <title>Stout camphor tree genome fills gaps in understanding of flowering plant genome evolution.</title>
        <authorList>
            <person name="Chaw S.M."/>
            <person name="Liu Y.C."/>
            <person name="Wu Y.W."/>
            <person name="Wang H.Y."/>
            <person name="Lin C.I."/>
            <person name="Wu C.S."/>
            <person name="Ke H.M."/>
            <person name="Chang L.Y."/>
            <person name="Hsu C.Y."/>
            <person name="Yang H.T."/>
            <person name="Sudianto E."/>
            <person name="Hsu M.H."/>
            <person name="Wu K.P."/>
            <person name="Wang L.N."/>
            <person name="Leebens-Mack J.H."/>
            <person name="Tsai I.J."/>
        </authorList>
    </citation>
    <scope>NUCLEOTIDE SEQUENCE [LARGE SCALE GENOMIC DNA]</scope>
    <source>
        <strain evidence="3">cv. Chaw 1501</strain>
        <tissue evidence="2">Young leaves</tissue>
    </source>
</reference>
<feature type="domain" description="HAT C-terminal dimerisation" evidence="1">
    <location>
        <begin position="65"/>
        <end position="151"/>
    </location>
</feature>
<evidence type="ECO:0000313" key="3">
    <source>
        <dbReference type="Proteomes" id="UP000283530"/>
    </source>
</evidence>
<dbReference type="OrthoDB" id="1607513at2759"/>
<organism evidence="2 3">
    <name type="scientific">Cinnamomum micranthum f. kanehirae</name>
    <dbReference type="NCBI Taxonomy" id="337451"/>
    <lineage>
        <taxon>Eukaryota</taxon>
        <taxon>Viridiplantae</taxon>
        <taxon>Streptophyta</taxon>
        <taxon>Embryophyta</taxon>
        <taxon>Tracheophyta</taxon>
        <taxon>Spermatophyta</taxon>
        <taxon>Magnoliopsida</taxon>
        <taxon>Magnoliidae</taxon>
        <taxon>Laurales</taxon>
        <taxon>Lauraceae</taxon>
        <taxon>Cinnamomum</taxon>
    </lineage>
</organism>
<dbReference type="AlphaFoldDB" id="A0A3S4P1B0"/>
<protein>
    <submittedName>
        <fullName evidence="2">Zinc finger BED domain-containing protein RICESLEEPER 1-like protein</fullName>
    </submittedName>
</protein>
<dbReference type="STRING" id="337451.A0A3S4P1B0"/>
<dbReference type="GO" id="GO:0046983">
    <property type="term" value="F:protein dimerization activity"/>
    <property type="evidence" value="ECO:0007669"/>
    <property type="project" value="InterPro"/>
</dbReference>
<dbReference type="InterPro" id="IPR012337">
    <property type="entry name" value="RNaseH-like_sf"/>
</dbReference>
<keyword evidence="3" id="KW-1185">Reference proteome</keyword>
<sequence>MARSTPNLFNNGYLGNAGSCSGSTSDDCEAIGAANITSRNIMFERRRGFEKFLKETSLTQQIKSDLEMYLDEAVHAMKTGLDKNFDILAWWKFSAPKYPIVAQMARDILGIPVSSTTSEAVFDIGGRVLDKYRSSMPSSTLQSLICAQDWLKNELQAESSNGHSNFCTLNTAVYMDGDDEESNSVGR</sequence>
<name>A0A3S4P1B0_9MAGN</name>
<dbReference type="SUPFAM" id="SSF53098">
    <property type="entry name" value="Ribonuclease H-like"/>
    <property type="match status" value="1"/>
</dbReference>